<dbReference type="PROSITE" id="PS50011">
    <property type="entry name" value="PROTEIN_KINASE_DOM"/>
    <property type="match status" value="1"/>
</dbReference>
<dbReference type="Pfam" id="PF00069">
    <property type="entry name" value="Pkinase"/>
    <property type="match status" value="1"/>
</dbReference>
<comment type="caution">
    <text evidence="6">The sequence shown here is derived from an EMBL/GenBank/DDBJ whole genome shotgun (WGS) entry which is preliminary data.</text>
</comment>
<keyword evidence="4" id="KW-0067">ATP-binding</keyword>
<evidence type="ECO:0000256" key="4">
    <source>
        <dbReference type="PROSITE-ProRule" id="PRU10141"/>
    </source>
</evidence>
<evidence type="ECO:0000313" key="6">
    <source>
        <dbReference type="EMBL" id="OEL15370.1"/>
    </source>
</evidence>
<dbReference type="PANTHER" id="PTHR45647:SF15">
    <property type="entry name" value="U-BOX DOMAIN-CONTAINING PROTEIN 35"/>
    <property type="match status" value="1"/>
</dbReference>
<dbReference type="InterPro" id="IPR051348">
    <property type="entry name" value="U-box_ubiquitin_ligases"/>
</dbReference>
<evidence type="ECO:0000259" key="5">
    <source>
        <dbReference type="PROSITE" id="PS50011"/>
    </source>
</evidence>
<gene>
    <name evidence="6" type="ORF">BAE44_0023608</name>
</gene>
<protein>
    <recommendedName>
        <fullName evidence="2">RING-type E3 ubiquitin transferase</fullName>
        <ecNumber evidence="2">2.3.2.27</ecNumber>
    </recommendedName>
</protein>
<feature type="binding site" evidence="4">
    <location>
        <position position="159"/>
    </location>
    <ligand>
        <name>ATP</name>
        <dbReference type="ChEBI" id="CHEBI:30616"/>
    </ligand>
</feature>
<keyword evidence="3" id="KW-0833">Ubl conjugation pathway</keyword>
<dbReference type="GO" id="GO:0061630">
    <property type="term" value="F:ubiquitin protein ligase activity"/>
    <property type="evidence" value="ECO:0007669"/>
    <property type="project" value="UniProtKB-EC"/>
</dbReference>
<feature type="domain" description="Protein kinase" evidence="5">
    <location>
        <begin position="1"/>
        <end position="345"/>
    </location>
</feature>
<dbReference type="EC" id="2.3.2.27" evidence="2"/>
<organism evidence="6 7">
    <name type="scientific">Dichanthelium oligosanthes</name>
    <dbReference type="NCBI Taxonomy" id="888268"/>
    <lineage>
        <taxon>Eukaryota</taxon>
        <taxon>Viridiplantae</taxon>
        <taxon>Streptophyta</taxon>
        <taxon>Embryophyta</taxon>
        <taxon>Tracheophyta</taxon>
        <taxon>Spermatophyta</taxon>
        <taxon>Magnoliopsida</taxon>
        <taxon>Liliopsida</taxon>
        <taxon>Poales</taxon>
        <taxon>Poaceae</taxon>
        <taxon>PACMAD clade</taxon>
        <taxon>Panicoideae</taxon>
        <taxon>Panicodae</taxon>
        <taxon>Paniceae</taxon>
        <taxon>Dichantheliinae</taxon>
        <taxon>Dichanthelium</taxon>
    </lineage>
</organism>
<dbReference type="PROSITE" id="PS00107">
    <property type="entry name" value="PROTEIN_KINASE_ATP"/>
    <property type="match status" value="1"/>
</dbReference>
<dbReference type="InterPro" id="IPR017441">
    <property type="entry name" value="Protein_kinase_ATP_BS"/>
</dbReference>
<dbReference type="OrthoDB" id="690319at2759"/>
<evidence type="ECO:0000313" key="7">
    <source>
        <dbReference type="Proteomes" id="UP000095767"/>
    </source>
</evidence>
<evidence type="ECO:0000256" key="1">
    <source>
        <dbReference type="ARBA" id="ARBA00000900"/>
    </source>
</evidence>
<proteinExistence type="predicted"/>
<dbReference type="GO" id="GO:0004672">
    <property type="term" value="F:protein kinase activity"/>
    <property type="evidence" value="ECO:0007669"/>
    <property type="project" value="InterPro"/>
</dbReference>
<dbReference type="InterPro" id="IPR000719">
    <property type="entry name" value="Prot_kinase_dom"/>
</dbReference>
<dbReference type="InterPro" id="IPR011009">
    <property type="entry name" value="Kinase-like_dom_sf"/>
</dbReference>
<keyword evidence="7" id="KW-1185">Reference proteome</keyword>
<keyword evidence="4" id="KW-0547">Nucleotide-binding</keyword>
<dbReference type="EMBL" id="LWDX02067069">
    <property type="protein sequence ID" value="OEL15370.1"/>
    <property type="molecule type" value="Genomic_DNA"/>
</dbReference>
<dbReference type="SMART" id="SM00220">
    <property type="entry name" value="S_TKc"/>
    <property type="match status" value="1"/>
</dbReference>
<comment type="catalytic activity">
    <reaction evidence="1">
        <text>S-ubiquitinyl-[E2 ubiquitin-conjugating enzyme]-L-cysteine + [acceptor protein]-L-lysine = [E2 ubiquitin-conjugating enzyme]-L-cysteine + N(6)-ubiquitinyl-[acceptor protein]-L-lysine.</text>
        <dbReference type="EC" id="2.3.2.27"/>
    </reaction>
</comment>
<dbReference type="Gene3D" id="1.10.510.10">
    <property type="entry name" value="Transferase(Phosphotransferase) domain 1"/>
    <property type="match status" value="2"/>
</dbReference>
<dbReference type="AlphaFoldDB" id="A0A1E5UR91"/>
<evidence type="ECO:0000256" key="3">
    <source>
        <dbReference type="ARBA" id="ARBA00022786"/>
    </source>
</evidence>
<name>A0A1E5UR91_9POAL</name>
<dbReference type="GO" id="GO:0005524">
    <property type="term" value="F:ATP binding"/>
    <property type="evidence" value="ECO:0007669"/>
    <property type="project" value="UniProtKB-UniRule"/>
</dbReference>
<accession>A0A1E5UR91</accession>
<evidence type="ECO:0000256" key="2">
    <source>
        <dbReference type="ARBA" id="ARBA00012483"/>
    </source>
</evidence>
<dbReference type="STRING" id="888268.A0A1E5UR91"/>
<dbReference type="PANTHER" id="PTHR45647">
    <property type="entry name" value="OS02G0152300 PROTEIN"/>
    <property type="match status" value="1"/>
</dbReference>
<reference evidence="6 7" key="1">
    <citation type="submission" date="2016-09" db="EMBL/GenBank/DDBJ databases">
        <title>The draft genome of Dichanthelium oligosanthes: A C3 panicoid grass species.</title>
        <authorList>
            <person name="Studer A.J."/>
            <person name="Schnable J.C."/>
            <person name="Brutnell T.P."/>
        </authorList>
    </citation>
    <scope>NUCLEOTIDE SEQUENCE [LARGE SCALE GENOMIC DNA]</scope>
    <source>
        <strain evidence="7">cv. Kellogg 1175</strain>
        <tissue evidence="6">Leaf</tissue>
    </source>
</reference>
<dbReference type="Proteomes" id="UP000095767">
    <property type="component" value="Unassembled WGS sequence"/>
</dbReference>
<dbReference type="SUPFAM" id="SSF56112">
    <property type="entry name" value="Protein kinase-like (PK-like)"/>
    <property type="match status" value="1"/>
</dbReference>
<sequence>MKVPQSKKAMKLLENAQPFCEILLVCDQKLVFNRSPSEDLRSVPVFVDADDNVWDTENSLDAERYLLTQKKDHAQATEGLRTQLEQVMSERDKAVREMVELREQEVQRLPDLFMMPSSQFTPEELQHATLGFSDGLKVGQGGFGVVYKGFLGNTTVAIKMLSSTGVQGQSEFKQEARTHIIAEICSALSFLHKNKPHAVVHGDIKPANIPLDGNLVSKLCDFGASRHLIQSGTDSGTFCCTSHPWGTPGYMNPEFHTTGVLTPRSDTYSFGVTILRMLTAKSPLNLSRVVRDASERGDLRSVMDTSAGDWPIAQAKRLVQLALRCTEMTSDKRPDMAAEVWSVVTGLADEANGEASAWHVGSMKRAAAWYWGGEPGASVQVLVWNKNS</sequence>